<reference evidence="9 10" key="1">
    <citation type="journal article" date="2024" name="Chem. Sci.">
        <title>Discovery of megapolipeptins by genome mining of a Burkholderiales bacteria collection.</title>
        <authorList>
            <person name="Paulo B.S."/>
            <person name="Recchia M.J.J."/>
            <person name="Lee S."/>
            <person name="Fergusson C.H."/>
            <person name="Romanowski S.B."/>
            <person name="Hernandez A."/>
            <person name="Krull N."/>
            <person name="Liu D.Y."/>
            <person name="Cavanagh H."/>
            <person name="Bos A."/>
            <person name="Gray C.A."/>
            <person name="Murphy B.T."/>
            <person name="Linington R.G."/>
            <person name="Eustaquio A.S."/>
        </authorList>
    </citation>
    <scope>NUCLEOTIDE SEQUENCE [LARGE SCALE GENOMIC DNA]</scope>
    <source>
        <strain evidence="9 10">RL21-008-BIB-A</strain>
    </source>
</reference>
<keyword evidence="5 7" id="KW-1133">Transmembrane helix</keyword>
<protein>
    <submittedName>
        <fullName evidence="9">MFS transporter</fullName>
    </submittedName>
</protein>
<evidence type="ECO:0000313" key="9">
    <source>
        <dbReference type="EMBL" id="MFL9925576.1"/>
    </source>
</evidence>
<feature type="transmembrane region" description="Helical" evidence="7">
    <location>
        <begin position="160"/>
        <end position="182"/>
    </location>
</feature>
<dbReference type="InterPro" id="IPR036259">
    <property type="entry name" value="MFS_trans_sf"/>
</dbReference>
<feature type="domain" description="Major facilitator superfamily (MFS) profile" evidence="8">
    <location>
        <begin position="22"/>
        <end position="433"/>
    </location>
</feature>
<feature type="transmembrane region" description="Helical" evidence="7">
    <location>
        <begin position="283"/>
        <end position="302"/>
    </location>
</feature>
<evidence type="ECO:0000256" key="3">
    <source>
        <dbReference type="ARBA" id="ARBA00022475"/>
    </source>
</evidence>
<dbReference type="SUPFAM" id="SSF103473">
    <property type="entry name" value="MFS general substrate transporter"/>
    <property type="match status" value="1"/>
</dbReference>
<dbReference type="PANTHER" id="PTHR43045">
    <property type="entry name" value="SHIKIMATE TRANSPORTER"/>
    <property type="match status" value="1"/>
</dbReference>
<evidence type="ECO:0000256" key="4">
    <source>
        <dbReference type="ARBA" id="ARBA00022692"/>
    </source>
</evidence>
<evidence type="ECO:0000256" key="6">
    <source>
        <dbReference type="ARBA" id="ARBA00023136"/>
    </source>
</evidence>
<feature type="transmembrane region" description="Helical" evidence="7">
    <location>
        <begin position="407"/>
        <end position="425"/>
    </location>
</feature>
<dbReference type="Pfam" id="PF07690">
    <property type="entry name" value="MFS_1"/>
    <property type="match status" value="1"/>
</dbReference>
<feature type="transmembrane region" description="Helical" evidence="7">
    <location>
        <begin position="59"/>
        <end position="75"/>
    </location>
</feature>
<proteinExistence type="predicted"/>
<dbReference type="PROSITE" id="PS50850">
    <property type="entry name" value="MFS"/>
    <property type="match status" value="1"/>
</dbReference>
<dbReference type="CDD" id="cd17369">
    <property type="entry name" value="MFS_ShiA_like"/>
    <property type="match status" value="1"/>
</dbReference>
<keyword evidence="6 7" id="KW-0472">Membrane</keyword>
<name>A0ABW9AAR8_9BURK</name>
<keyword evidence="2" id="KW-0813">Transport</keyword>
<feature type="transmembrane region" description="Helical" evidence="7">
    <location>
        <begin position="194"/>
        <end position="213"/>
    </location>
</feature>
<dbReference type="PROSITE" id="PS00217">
    <property type="entry name" value="SUGAR_TRANSPORT_2"/>
    <property type="match status" value="1"/>
</dbReference>
<keyword evidence="4 7" id="KW-0812">Transmembrane</keyword>
<dbReference type="RefSeq" id="WP_408158767.1">
    <property type="nucleotide sequence ID" value="NZ_JAQQFM010000006.1"/>
</dbReference>
<feature type="transmembrane region" description="Helical" evidence="7">
    <location>
        <begin position="339"/>
        <end position="358"/>
    </location>
</feature>
<dbReference type="PANTHER" id="PTHR43045:SF1">
    <property type="entry name" value="SHIKIMATE TRANSPORTER"/>
    <property type="match status" value="1"/>
</dbReference>
<feature type="transmembrane region" description="Helical" evidence="7">
    <location>
        <begin position="379"/>
        <end position="401"/>
    </location>
</feature>
<gene>
    <name evidence="9" type="ORF">PQR62_14955</name>
</gene>
<dbReference type="InterPro" id="IPR020846">
    <property type="entry name" value="MFS_dom"/>
</dbReference>
<organism evidence="9 10">
    <name type="scientific">Herbaspirillum lusitanum</name>
    <dbReference type="NCBI Taxonomy" id="213312"/>
    <lineage>
        <taxon>Bacteria</taxon>
        <taxon>Pseudomonadati</taxon>
        <taxon>Pseudomonadota</taxon>
        <taxon>Betaproteobacteria</taxon>
        <taxon>Burkholderiales</taxon>
        <taxon>Oxalobacteraceae</taxon>
        <taxon>Herbaspirillum</taxon>
    </lineage>
</organism>
<keyword evidence="10" id="KW-1185">Reference proteome</keyword>
<comment type="caution">
    <text evidence="9">The sequence shown here is derived from an EMBL/GenBank/DDBJ whole genome shotgun (WGS) entry which is preliminary data.</text>
</comment>
<feature type="transmembrane region" description="Helical" evidence="7">
    <location>
        <begin position="248"/>
        <end position="271"/>
    </location>
</feature>
<dbReference type="Gene3D" id="1.20.1250.20">
    <property type="entry name" value="MFS general substrate transporter like domains"/>
    <property type="match status" value="2"/>
</dbReference>
<dbReference type="InterPro" id="IPR005829">
    <property type="entry name" value="Sugar_transporter_CS"/>
</dbReference>
<evidence type="ECO:0000313" key="10">
    <source>
        <dbReference type="Proteomes" id="UP001629246"/>
    </source>
</evidence>
<evidence type="ECO:0000259" key="8">
    <source>
        <dbReference type="PROSITE" id="PS50850"/>
    </source>
</evidence>
<evidence type="ECO:0000256" key="5">
    <source>
        <dbReference type="ARBA" id="ARBA00022989"/>
    </source>
</evidence>
<evidence type="ECO:0000256" key="2">
    <source>
        <dbReference type="ARBA" id="ARBA00022448"/>
    </source>
</evidence>
<feature type="transmembrane region" description="Helical" evidence="7">
    <location>
        <begin position="21"/>
        <end position="47"/>
    </location>
</feature>
<feature type="transmembrane region" description="Helical" evidence="7">
    <location>
        <begin position="119"/>
        <end position="139"/>
    </location>
</feature>
<dbReference type="Proteomes" id="UP001629246">
    <property type="component" value="Unassembled WGS sequence"/>
</dbReference>
<feature type="transmembrane region" description="Helical" evidence="7">
    <location>
        <begin position="95"/>
        <end position="113"/>
    </location>
</feature>
<keyword evidence="3" id="KW-1003">Cell membrane</keyword>
<dbReference type="EMBL" id="JAQQFM010000006">
    <property type="protein sequence ID" value="MFL9925576.1"/>
    <property type="molecule type" value="Genomic_DNA"/>
</dbReference>
<evidence type="ECO:0000256" key="7">
    <source>
        <dbReference type="SAM" id="Phobius"/>
    </source>
</evidence>
<accession>A0ABW9AAR8</accession>
<dbReference type="InterPro" id="IPR011701">
    <property type="entry name" value="MFS"/>
</dbReference>
<sequence length="463" mass="48608">MSTSTSAALSASPPKKPRRAIVFLSSFIGTALEQYDFLLYGTAAALVFNKLFFPTLDPLTGALAAIATYATGYLGRPLGSILCGYLGDRYGRKSILLATLIVMGVASTLIGLLPTYTSAGIWAPVMLCLLRLIQGIALGGEQGGAILIAVENAPREKRGLFGSWSSSGGMAGLVLSTLALSLTAKLPEADFLSWGWRLPFLFSMVLVVIGVVARARLPESHEFEAAKQAGKVSKTPLRTLMRDHKKQILLASIARAGEIAWPINVLVFTTAYAVSQLKLGKPMILNAILIGACISIFGNTFFAALSDRIGHRRMYILGTLCAAVCVWPYFGMINTAQPLMVGLAVAIALGVIHPMMYGPQGALFAGLFGTRVRYSGVGIAHQIGALVGGGITPVLSSLLLAKNQGSPWMVALLITVFSLIAALAVKAMGAESADVAEAHAVAESTQSLPAFGTPAELQGGTRP</sequence>
<comment type="subcellular location">
    <subcellularLocation>
        <location evidence="1">Cell membrane</location>
        <topology evidence="1">Multi-pass membrane protein</topology>
    </subcellularLocation>
</comment>
<evidence type="ECO:0000256" key="1">
    <source>
        <dbReference type="ARBA" id="ARBA00004651"/>
    </source>
</evidence>